<gene>
    <name evidence="7" type="ORF">BSAL_77205</name>
</gene>
<dbReference type="Pfam" id="PF00225">
    <property type="entry name" value="Kinesin"/>
    <property type="match status" value="1"/>
</dbReference>
<dbReference type="Proteomes" id="UP000051952">
    <property type="component" value="Unassembled WGS sequence"/>
</dbReference>
<dbReference type="InterPro" id="IPR001752">
    <property type="entry name" value="Kinesin_motor_dom"/>
</dbReference>
<protein>
    <submittedName>
        <fullName evidence="7">Kinesin, putative</fullName>
    </submittedName>
</protein>
<evidence type="ECO:0000256" key="1">
    <source>
        <dbReference type="ARBA" id="ARBA00004496"/>
    </source>
</evidence>
<dbReference type="GO" id="GO:0007018">
    <property type="term" value="P:microtubule-based movement"/>
    <property type="evidence" value="ECO:0007669"/>
    <property type="project" value="InterPro"/>
</dbReference>
<evidence type="ECO:0000256" key="3">
    <source>
        <dbReference type="ARBA" id="ARBA00022741"/>
    </source>
</evidence>
<feature type="domain" description="Kinesin motor" evidence="6">
    <location>
        <begin position="1"/>
        <end position="228"/>
    </location>
</feature>
<comment type="subcellular location">
    <subcellularLocation>
        <location evidence="1">Cytoplasm</location>
    </subcellularLocation>
</comment>
<evidence type="ECO:0000313" key="7">
    <source>
        <dbReference type="EMBL" id="CUG30036.1"/>
    </source>
</evidence>
<dbReference type="GO" id="GO:0007052">
    <property type="term" value="P:mitotic spindle organization"/>
    <property type="evidence" value="ECO:0007669"/>
    <property type="project" value="TreeGrafter"/>
</dbReference>
<dbReference type="AlphaFoldDB" id="A0A0S4J5E9"/>
<dbReference type="GO" id="GO:0051231">
    <property type="term" value="P:spindle elongation"/>
    <property type="evidence" value="ECO:0007669"/>
    <property type="project" value="TreeGrafter"/>
</dbReference>
<dbReference type="OrthoDB" id="3176171at2759"/>
<evidence type="ECO:0000256" key="5">
    <source>
        <dbReference type="ARBA" id="ARBA00023054"/>
    </source>
</evidence>
<proteinExistence type="predicted"/>
<evidence type="ECO:0000313" key="8">
    <source>
        <dbReference type="Proteomes" id="UP000051952"/>
    </source>
</evidence>
<sequence>MSKIKVYVRLRPPLPGEFDTPGCFNCTELEDVSGNWIRIKKEGEQIRYFARVWGPNSTQEEVFPTIGINTVNDVFEGYYGCVFVYGQTGTGKTFSLGCLTPGLEGIQPQCIRYIFEKIAKESHKYEVTVKQHYVQLYREFVQDLLDTTKDNLKIKMEESTGATIEKVTIRDINSYEEAVALIREGDNNRAVANTKMNSASSRSHACLVTEVFRKEKATGTVTLPADID</sequence>
<dbReference type="GO" id="GO:0005524">
    <property type="term" value="F:ATP binding"/>
    <property type="evidence" value="ECO:0007669"/>
    <property type="project" value="UniProtKB-KW"/>
</dbReference>
<accession>A0A0S4J5E9</accession>
<evidence type="ECO:0000256" key="2">
    <source>
        <dbReference type="ARBA" id="ARBA00022490"/>
    </source>
</evidence>
<evidence type="ECO:0000259" key="6">
    <source>
        <dbReference type="SMART" id="SM00129"/>
    </source>
</evidence>
<dbReference type="GO" id="GO:0005737">
    <property type="term" value="C:cytoplasm"/>
    <property type="evidence" value="ECO:0007669"/>
    <property type="project" value="UniProtKB-SubCell"/>
</dbReference>
<organism evidence="7 8">
    <name type="scientific">Bodo saltans</name>
    <name type="common">Flagellated protozoan</name>
    <dbReference type="NCBI Taxonomy" id="75058"/>
    <lineage>
        <taxon>Eukaryota</taxon>
        <taxon>Discoba</taxon>
        <taxon>Euglenozoa</taxon>
        <taxon>Kinetoplastea</taxon>
        <taxon>Metakinetoplastina</taxon>
        <taxon>Eubodonida</taxon>
        <taxon>Bodonidae</taxon>
        <taxon>Bodo</taxon>
    </lineage>
</organism>
<dbReference type="InterPro" id="IPR027640">
    <property type="entry name" value="Kinesin-like_fam"/>
</dbReference>
<keyword evidence="5" id="KW-0175">Coiled coil</keyword>
<dbReference type="VEuPathDB" id="TriTrypDB:BSAL_77205"/>
<dbReference type="GO" id="GO:0008017">
    <property type="term" value="F:microtubule binding"/>
    <property type="evidence" value="ECO:0007669"/>
    <property type="project" value="InterPro"/>
</dbReference>
<keyword evidence="4" id="KW-0067">ATP-binding</keyword>
<keyword evidence="3" id="KW-0547">Nucleotide-binding</keyword>
<name>A0A0S4J5E9_BODSA</name>
<dbReference type="GO" id="GO:0003777">
    <property type="term" value="F:microtubule motor activity"/>
    <property type="evidence" value="ECO:0007669"/>
    <property type="project" value="InterPro"/>
</dbReference>
<keyword evidence="2" id="KW-0963">Cytoplasm</keyword>
<dbReference type="GO" id="GO:0005875">
    <property type="term" value="C:microtubule associated complex"/>
    <property type="evidence" value="ECO:0007669"/>
    <property type="project" value="TreeGrafter"/>
</dbReference>
<dbReference type="PANTHER" id="PTHR47969:SF15">
    <property type="entry name" value="CHROMOSOME-ASSOCIATED KINESIN KIF4A-RELATED"/>
    <property type="match status" value="1"/>
</dbReference>
<dbReference type="InterPro" id="IPR036961">
    <property type="entry name" value="Kinesin_motor_dom_sf"/>
</dbReference>
<dbReference type="SUPFAM" id="SSF52540">
    <property type="entry name" value="P-loop containing nucleoside triphosphate hydrolases"/>
    <property type="match status" value="1"/>
</dbReference>
<dbReference type="OMA" id="AVANTKM"/>
<dbReference type="PANTHER" id="PTHR47969">
    <property type="entry name" value="CHROMOSOME-ASSOCIATED KINESIN KIF4A-RELATED"/>
    <property type="match status" value="1"/>
</dbReference>
<dbReference type="EMBL" id="CYKH01000741">
    <property type="protein sequence ID" value="CUG30036.1"/>
    <property type="molecule type" value="Genomic_DNA"/>
</dbReference>
<keyword evidence="8" id="KW-1185">Reference proteome</keyword>
<dbReference type="InterPro" id="IPR027417">
    <property type="entry name" value="P-loop_NTPase"/>
</dbReference>
<dbReference type="SMART" id="SM00129">
    <property type="entry name" value="KISc"/>
    <property type="match status" value="1"/>
</dbReference>
<dbReference type="Gene3D" id="3.40.850.10">
    <property type="entry name" value="Kinesin motor domain"/>
    <property type="match status" value="1"/>
</dbReference>
<dbReference type="PRINTS" id="PR00380">
    <property type="entry name" value="KINESINHEAVY"/>
</dbReference>
<reference evidence="8" key="1">
    <citation type="submission" date="2015-09" db="EMBL/GenBank/DDBJ databases">
        <authorList>
            <consortium name="Pathogen Informatics"/>
        </authorList>
    </citation>
    <scope>NUCLEOTIDE SEQUENCE [LARGE SCALE GENOMIC DNA]</scope>
    <source>
        <strain evidence="8">Lake Konstanz</strain>
    </source>
</reference>
<evidence type="ECO:0000256" key="4">
    <source>
        <dbReference type="ARBA" id="ARBA00022840"/>
    </source>
</evidence>